<proteinExistence type="predicted"/>
<protein>
    <submittedName>
        <fullName evidence="1">Uncharacterized protein</fullName>
    </submittedName>
</protein>
<reference evidence="1 2" key="1">
    <citation type="submission" date="2024-03" db="EMBL/GenBank/DDBJ databases">
        <title>The Acrasis kona genome and developmental transcriptomes reveal deep origins of eukaryotic multicellular pathways.</title>
        <authorList>
            <person name="Sheikh S."/>
            <person name="Fu C.-J."/>
            <person name="Brown M.W."/>
            <person name="Baldauf S.L."/>
        </authorList>
    </citation>
    <scope>NUCLEOTIDE SEQUENCE [LARGE SCALE GENOMIC DNA]</scope>
    <source>
        <strain evidence="1 2">ATCC MYA-3509</strain>
    </source>
</reference>
<accession>A0AAW2Z8B1</accession>
<comment type="caution">
    <text evidence="1">The sequence shown here is derived from an EMBL/GenBank/DDBJ whole genome shotgun (WGS) entry which is preliminary data.</text>
</comment>
<organism evidence="1 2">
    <name type="scientific">Acrasis kona</name>
    <dbReference type="NCBI Taxonomy" id="1008807"/>
    <lineage>
        <taxon>Eukaryota</taxon>
        <taxon>Discoba</taxon>
        <taxon>Heterolobosea</taxon>
        <taxon>Tetramitia</taxon>
        <taxon>Eutetramitia</taxon>
        <taxon>Acrasidae</taxon>
        <taxon>Acrasis</taxon>
    </lineage>
</organism>
<evidence type="ECO:0000313" key="2">
    <source>
        <dbReference type="Proteomes" id="UP001431209"/>
    </source>
</evidence>
<keyword evidence="2" id="KW-1185">Reference proteome</keyword>
<gene>
    <name evidence="1" type="ORF">AKO1_001725</name>
</gene>
<dbReference type="EMBL" id="JAOPGA020001200">
    <property type="protein sequence ID" value="KAL0486062.1"/>
    <property type="molecule type" value="Genomic_DNA"/>
</dbReference>
<sequence length="108" mass="12681">MRREQDASKYQKIMNKNLSRESQFRILPGVTQEEAGLMHIDDLASIKKEYKIMWNKENLEKINSNTTMKTFNIEADRNTKLVQPLATQSVTQTTIRKVWNAPREELLL</sequence>
<dbReference type="Proteomes" id="UP001431209">
    <property type="component" value="Unassembled WGS sequence"/>
</dbReference>
<dbReference type="AlphaFoldDB" id="A0AAW2Z8B1"/>
<name>A0AAW2Z8B1_9EUKA</name>
<evidence type="ECO:0000313" key="1">
    <source>
        <dbReference type="EMBL" id="KAL0486062.1"/>
    </source>
</evidence>